<evidence type="ECO:0000313" key="4">
    <source>
        <dbReference type="Proteomes" id="UP001596066"/>
    </source>
</evidence>
<evidence type="ECO:0008006" key="5">
    <source>
        <dbReference type="Google" id="ProtNLM"/>
    </source>
</evidence>
<evidence type="ECO:0000256" key="2">
    <source>
        <dbReference type="SAM" id="SignalP"/>
    </source>
</evidence>
<evidence type="ECO:0000313" key="3">
    <source>
        <dbReference type="EMBL" id="MFC5645149.1"/>
    </source>
</evidence>
<keyword evidence="4" id="KW-1185">Reference proteome</keyword>
<comment type="caution">
    <text evidence="3">The sequence shown here is derived from an EMBL/GenBank/DDBJ whole genome shotgun (WGS) entry which is preliminary data.</text>
</comment>
<feature type="region of interest" description="Disordered" evidence="1">
    <location>
        <begin position="28"/>
        <end position="53"/>
    </location>
</feature>
<organism evidence="3 4">
    <name type="scientific">Kitasatospora cinereorecta</name>
    <dbReference type="NCBI Taxonomy" id="285560"/>
    <lineage>
        <taxon>Bacteria</taxon>
        <taxon>Bacillati</taxon>
        <taxon>Actinomycetota</taxon>
        <taxon>Actinomycetes</taxon>
        <taxon>Kitasatosporales</taxon>
        <taxon>Streptomycetaceae</taxon>
        <taxon>Kitasatospora</taxon>
    </lineage>
</organism>
<proteinExistence type="predicted"/>
<feature type="compositionally biased region" description="Low complexity" evidence="1">
    <location>
        <begin position="28"/>
        <end position="45"/>
    </location>
</feature>
<feature type="signal peptide" evidence="2">
    <location>
        <begin position="1"/>
        <end position="21"/>
    </location>
</feature>
<feature type="chain" id="PRO_5046753353" description="Lipoprotein" evidence="2">
    <location>
        <begin position="22"/>
        <end position="281"/>
    </location>
</feature>
<evidence type="ECO:0000256" key="1">
    <source>
        <dbReference type="SAM" id="MobiDB-lite"/>
    </source>
</evidence>
<dbReference type="Gene3D" id="2.50.20.20">
    <property type="match status" value="1"/>
</dbReference>
<dbReference type="EMBL" id="JBHSOC010000063">
    <property type="protein sequence ID" value="MFC5645149.1"/>
    <property type="molecule type" value="Genomic_DNA"/>
</dbReference>
<protein>
    <recommendedName>
        <fullName evidence="5">Lipoprotein</fullName>
    </recommendedName>
</protein>
<sequence length="281" mass="29009">MYPSRLLARALAAALLTTALAGCATSNSASKAAVPPSSAPATAVPSAPPEKEPKADLMAAAAVMDKAGTATITLSGGTQGSGTQSWKTPQMIELHMSKNGTDFTVRCAEDAVYVPAPAAAYGGKHWVRIDASAAPGSAKQLDAETLTLLTMMVDIFNPVLELHAAVHDNAITKIGPDRVNGVEATRYSARLTADTLVAQMTSLTDTDRDKVRKVLTSYGQTQSADFWINDRNELIQFGIAGLSSTNHAATTLLTYSDLGTAPAPAAPAASDVAAPGDADRA</sequence>
<gene>
    <name evidence="3" type="ORF">ACFPZF_27825</name>
</gene>
<dbReference type="Proteomes" id="UP001596066">
    <property type="component" value="Unassembled WGS sequence"/>
</dbReference>
<name>A0ABW0VJK1_9ACTN</name>
<reference evidence="4" key="1">
    <citation type="journal article" date="2019" name="Int. J. Syst. Evol. Microbiol.">
        <title>The Global Catalogue of Microorganisms (GCM) 10K type strain sequencing project: providing services to taxonomists for standard genome sequencing and annotation.</title>
        <authorList>
            <consortium name="The Broad Institute Genomics Platform"/>
            <consortium name="The Broad Institute Genome Sequencing Center for Infectious Disease"/>
            <person name="Wu L."/>
            <person name="Ma J."/>
        </authorList>
    </citation>
    <scope>NUCLEOTIDE SEQUENCE [LARGE SCALE GENOMIC DNA]</scope>
    <source>
        <strain evidence="4">CGMCC 4.1622</strain>
    </source>
</reference>
<accession>A0ABW0VJK1</accession>
<dbReference type="PROSITE" id="PS51257">
    <property type="entry name" value="PROKAR_LIPOPROTEIN"/>
    <property type="match status" value="1"/>
</dbReference>
<dbReference type="RefSeq" id="WP_346148532.1">
    <property type="nucleotide sequence ID" value="NZ_BAAAUA010000050.1"/>
</dbReference>
<keyword evidence="2" id="KW-0732">Signal</keyword>